<evidence type="ECO:0000256" key="2">
    <source>
        <dbReference type="SAM" id="MobiDB-lite"/>
    </source>
</evidence>
<evidence type="ECO:0000313" key="4">
    <source>
        <dbReference type="EMBL" id="UWZ36173.1"/>
    </source>
</evidence>
<dbReference type="PROSITE" id="PS00061">
    <property type="entry name" value="ADH_SHORT"/>
    <property type="match status" value="1"/>
</dbReference>
<dbReference type="PANTHER" id="PTHR42760">
    <property type="entry name" value="SHORT-CHAIN DEHYDROGENASES/REDUCTASES FAMILY MEMBER"/>
    <property type="match status" value="1"/>
</dbReference>
<evidence type="ECO:0000256" key="1">
    <source>
        <dbReference type="ARBA" id="ARBA00006484"/>
    </source>
</evidence>
<comment type="similarity">
    <text evidence="1">Belongs to the short-chain dehydrogenases/reductases (SDR) family.</text>
</comment>
<dbReference type="InterPro" id="IPR002347">
    <property type="entry name" value="SDR_fam"/>
</dbReference>
<accession>A0ABY5Z2C5</accession>
<feature type="domain" description="Ketoreductase" evidence="3">
    <location>
        <begin position="5"/>
        <end position="193"/>
    </location>
</feature>
<dbReference type="InterPro" id="IPR036291">
    <property type="entry name" value="NAD(P)-bd_dom_sf"/>
</dbReference>
<dbReference type="RefSeq" id="WP_260725497.1">
    <property type="nucleotide sequence ID" value="NZ_BAAABS010000031.1"/>
</dbReference>
<feature type="region of interest" description="Disordered" evidence="2">
    <location>
        <begin position="194"/>
        <end position="217"/>
    </location>
</feature>
<sequence>MQAPGVYVITGGTRGIGAGVARELAGVPGRALVLGYRGNHERARDVVAELDRPESPVRALPCDVSDPAQVRDLFVAADEMGSLIALVNSAAILEQQCTFDQIGPDRWSRILGVNVVGLASCCREAVVRMRDSQIPNRAIVNISSKAAVLGSPNEYVDYAASKAAVDTLTRGLALEVAPHGIRVNSVRPGIIDTEMHASGGDPDRARRLGPQQPLGRAGTVQDVARAVAWLLSPDAAFVTGTTLDVTGGR</sequence>
<dbReference type="Proteomes" id="UP001058271">
    <property type="component" value="Chromosome"/>
</dbReference>
<dbReference type="Pfam" id="PF13561">
    <property type="entry name" value="adh_short_C2"/>
    <property type="match status" value="1"/>
</dbReference>
<dbReference type="EMBL" id="CP073721">
    <property type="protein sequence ID" value="UWZ36173.1"/>
    <property type="molecule type" value="Genomic_DNA"/>
</dbReference>
<dbReference type="InterPro" id="IPR020904">
    <property type="entry name" value="Sc_DH/Rdtase_CS"/>
</dbReference>
<dbReference type="Gene3D" id="3.40.50.720">
    <property type="entry name" value="NAD(P)-binding Rossmann-like Domain"/>
    <property type="match status" value="1"/>
</dbReference>
<gene>
    <name evidence="4" type="ORF">Drose_34815</name>
</gene>
<organism evidence="4 5">
    <name type="scientific">Dactylosporangium roseum</name>
    <dbReference type="NCBI Taxonomy" id="47989"/>
    <lineage>
        <taxon>Bacteria</taxon>
        <taxon>Bacillati</taxon>
        <taxon>Actinomycetota</taxon>
        <taxon>Actinomycetes</taxon>
        <taxon>Micromonosporales</taxon>
        <taxon>Micromonosporaceae</taxon>
        <taxon>Dactylosporangium</taxon>
    </lineage>
</organism>
<reference evidence="4" key="1">
    <citation type="submission" date="2021-04" db="EMBL/GenBank/DDBJ databases">
        <title>Biosynthetic gene clusters of Dactylosporangioum roseum.</title>
        <authorList>
            <person name="Hartkoorn R.C."/>
            <person name="Beaudoing E."/>
            <person name="Hot D."/>
            <person name="Moureu S."/>
        </authorList>
    </citation>
    <scope>NUCLEOTIDE SEQUENCE</scope>
    <source>
        <strain evidence="4">NRRL B-16295</strain>
    </source>
</reference>
<protein>
    <submittedName>
        <fullName evidence="4">SDR family oxidoreductase</fullName>
    </submittedName>
</protein>
<dbReference type="PRINTS" id="PR00081">
    <property type="entry name" value="GDHRDH"/>
</dbReference>
<dbReference type="SUPFAM" id="SSF51735">
    <property type="entry name" value="NAD(P)-binding Rossmann-fold domains"/>
    <property type="match status" value="1"/>
</dbReference>
<keyword evidence="5" id="KW-1185">Reference proteome</keyword>
<dbReference type="PANTHER" id="PTHR42760:SF40">
    <property type="entry name" value="3-OXOACYL-[ACYL-CARRIER-PROTEIN] REDUCTASE, CHLOROPLASTIC"/>
    <property type="match status" value="1"/>
</dbReference>
<proteinExistence type="inferred from homology"/>
<dbReference type="SMART" id="SM00822">
    <property type="entry name" value="PKS_KR"/>
    <property type="match status" value="1"/>
</dbReference>
<name>A0ABY5Z2C5_9ACTN</name>
<dbReference type="InterPro" id="IPR057326">
    <property type="entry name" value="KR_dom"/>
</dbReference>
<dbReference type="PRINTS" id="PR00080">
    <property type="entry name" value="SDRFAMILY"/>
</dbReference>
<evidence type="ECO:0000313" key="5">
    <source>
        <dbReference type="Proteomes" id="UP001058271"/>
    </source>
</evidence>
<evidence type="ECO:0000259" key="3">
    <source>
        <dbReference type="SMART" id="SM00822"/>
    </source>
</evidence>
<dbReference type="CDD" id="cd05233">
    <property type="entry name" value="SDR_c"/>
    <property type="match status" value="1"/>
</dbReference>